<dbReference type="EMBL" id="LXNG01000001">
    <property type="protein sequence ID" value="OAG69311.1"/>
    <property type="molecule type" value="Genomic_DNA"/>
</dbReference>
<feature type="region of interest" description="Disordered" evidence="4">
    <location>
        <begin position="1"/>
        <end position="36"/>
    </location>
</feature>
<dbReference type="CDD" id="cd13834">
    <property type="entry name" value="HU_like"/>
    <property type="match status" value="1"/>
</dbReference>
<dbReference type="RefSeq" id="WP_064507271.1">
    <property type="nucleotide sequence ID" value="NZ_JAYFSN010000001.1"/>
</dbReference>
<evidence type="ECO:0000313" key="6">
    <source>
        <dbReference type="EMBL" id="OAG69311.1"/>
    </source>
</evidence>
<name>A0A1A9MGY7_9XANT</name>
<reference evidence="5 8" key="2">
    <citation type="submission" date="2023-12" db="EMBL/GenBank/DDBJ databases">
        <title>Genome sequencing of Xanthomonas floridensis.</title>
        <authorList>
            <person name="Greer S."/>
            <person name="Harrison J."/>
            <person name="Grant M."/>
            <person name="Vicente J."/>
            <person name="Studholme D."/>
        </authorList>
    </citation>
    <scope>NUCLEOTIDE SEQUENCE [LARGE SCALE GENOMIC DNA]</scope>
    <source>
        <strain evidence="5 8">WHRI 8848</strain>
    </source>
</reference>
<proteinExistence type="inferred from homology"/>
<comment type="caution">
    <text evidence="6">The sequence shown here is derived from an EMBL/GenBank/DDBJ whole genome shotgun (WGS) entry which is preliminary data.</text>
</comment>
<dbReference type="EMBL" id="JAYFSO010000006">
    <property type="protein sequence ID" value="MEA5123583.1"/>
    <property type="molecule type" value="Genomic_DNA"/>
</dbReference>
<accession>A0A1A9MGY7</accession>
<evidence type="ECO:0000256" key="3">
    <source>
        <dbReference type="RuleBase" id="RU003939"/>
    </source>
</evidence>
<comment type="similarity">
    <text evidence="1 3">Belongs to the bacterial histone-like protein family.</text>
</comment>
<feature type="compositionally biased region" description="Low complexity" evidence="4">
    <location>
        <begin position="17"/>
        <end position="36"/>
    </location>
</feature>
<evidence type="ECO:0000256" key="4">
    <source>
        <dbReference type="SAM" id="MobiDB-lite"/>
    </source>
</evidence>
<sequence length="140" mass="14546">MAKTAAKKAAPKKAVKKVAATKTAKPAKAATKTAAPKPIKEALSKTGLVAHIAESTQLAPKDVRAVLASLEATAHASLSKKGAGSFTLPGMLKITSVNVPAKPKRKGINPFTKEEQIFAAKPATCKLKIRSLKKLKDAAL</sequence>
<keyword evidence="2 6" id="KW-0238">DNA-binding</keyword>
<dbReference type="Proteomes" id="UP001303614">
    <property type="component" value="Unassembled WGS sequence"/>
</dbReference>
<dbReference type="Pfam" id="PF00216">
    <property type="entry name" value="Bac_DNA_binding"/>
    <property type="match status" value="1"/>
</dbReference>
<dbReference type="InterPro" id="IPR010992">
    <property type="entry name" value="IHF-like_DNA-bd_dom_sf"/>
</dbReference>
<dbReference type="OrthoDB" id="331625at2"/>
<dbReference type="SUPFAM" id="SSF47729">
    <property type="entry name" value="IHF-like DNA-binding proteins"/>
    <property type="match status" value="1"/>
</dbReference>
<evidence type="ECO:0000256" key="2">
    <source>
        <dbReference type="ARBA" id="ARBA00023125"/>
    </source>
</evidence>
<evidence type="ECO:0000313" key="5">
    <source>
        <dbReference type="EMBL" id="MEA5123583.1"/>
    </source>
</evidence>
<organism evidence="6 7">
    <name type="scientific">Xanthomonas floridensis</name>
    <dbReference type="NCBI Taxonomy" id="1843580"/>
    <lineage>
        <taxon>Bacteria</taxon>
        <taxon>Pseudomonadati</taxon>
        <taxon>Pseudomonadota</taxon>
        <taxon>Gammaproteobacteria</taxon>
        <taxon>Lysobacterales</taxon>
        <taxon>Lysobacteraceae</taxon>
        <taxon>Xanthomonas</taxon>
    </lineage>
</organism>
<evidence type="ECO:0000313" key="7">
    <source>
        <dbReference type="Proteomes" id="UP000077659"/>
    </source>
</evidence>
<reference evidence="6 7" key="1">
    <citation type="submission" date="2016-05" db="EMBL/GenBank/DDBJ databases">
        <title>Pathogenic, phenotypic and molecular characterisation of Xanthomonas nasturtii sp. nov. and Xanthomonas floridensis sp. nov., new species of Xanthomonas associated with watercress production in Florida.</title>
        <authorList>
            <person name="Vicente J.G."/>
            <person name="Rothwell S."/>
            <person name="Holub E.B."/>
            <person name="Studholme D.J."/>
        </authorList>
    </citation>
    <scope>NUCLEOTIDE SEQUENCE [LARGE SCALE GENOMIC DNA]</scope>
    <source>
        <strain evidence="6 7">WHRI 8848</strain>
    </source>
</reference>
<dbReference type="STRING" id="1843580.A7D17_00370"/>
<dbReference type="Proteomes" id="UP000077659">
    <property type="component" value="Unassembled WGS sequence"/>
</dbReference>
<evidence type="ECO:0000256" key="1">
    <source>
        <dbReference type="ARBA" id="ARBA00010529"/>
    </source>
</evidence>
<protein>
    <submittedName>
        <fullName evidence="5 6">DNA-binding protein</fullName>
    </submittedName>
</protein>
<keyword evidence="8" id="KW-1185">Reference proteome</keyword>
<evidence type="ECO:0000313" key="8">
    <source>
        <dbReference type="Proteomes" id="UP001303614"/>
    </source>
</evidence>
<dbReference type="Gene3D" id="4.10.520.10">
    <property type="entry name" value="IHF-like DNA-binding proteins"/>
    <property type="match status" value="1"/>
</dbReference>
<dbReference type="SMART" id="SM00411">
    <property type="entry name" value="BHL"/>
    <property type="match status" value="1"/>
</dbReference>
<gene>
    <name evidence="6" type="ORF">A7D17_00370</name>
    <name evidence="5" type="ORF">VB146_06845</name>
</gene>
<dbReference type="GO" id="GO:0030527">
    <property type="term" value="F:structural constituent of chromatin"/>
    <property type="evidence" value="ECO:0007669"/>
    <property type="project" value="InterPro"/>
</dbReference>
<dbReference type="GO" id="GO:0003677">
    <property type="term" value="F:DNA binding"/>
    <property type="evidence" value="ECO:0007669"/>
    <property type="project" value="UniProtKB-KW"/>
</dbReference>
<feature type="compositionally biased region" description="Basic residues" evidence="4">
    <location>
        <begin position="1"/>
        <end position="16"/>
    </location>
</feature>
<dbReference type="InterPro" id="IPR000119">
    <property type="entry name" value="Hist_DNA-bd"/>
</dbReference>
<dbReference type="AlphaFoldDB" id="A0A1A9MGY7"/>